<dbReference type="AlphaFoldDB" id="A0A1L9B772"/>
<evidence type="ECO:0000256" key="9">
    <source>
        <dbReference type="ARBA" id="ARBA00049893"/>
    </source>
</evidence>
<reference evidence="11 12" key="2">
    <citation type="submission" date="2016-12" db="EMBL/GenBank/DDBJ databases">
        <title>Draft Genome Sequence of Cystobacter ferrugineus Strain Cbfe23.</title>
        <authorList>
            <person name="Akbar S."/>
            <person name="Dowd S.E."/>
            <person name="Stevens D.C."/>
        </authorList>
    </citation>
    <scope>NUCLEOTIDE SEQUENCE [LARGE SCALE GENOMIC DNA]</scope>
    <source>
        <strain evidence="11 12">Cbfe23</strain>
    </source>
</reference>
<reference evidence="12" key="1">
    <citation type="submission" date="2016-11" db="EMBL/GenBank/DDBJ databases">
        <authorList>
            <person name="Shukria A."/>
            <person name="Stevens D.C."/>
        </authorList>
    </citation>
    <scope>NUCLEOTIDE SEQUENCE [LARGE SCALE GENOMIC DNA]</scope>
    <source>
        <strain evidence="12">Cbfe23</strain>
    </source>
</reference>
<comment type="catalytic activity">
    <reaction evidence="9">
        <text>S-methyl-5'-thioadenosine + phosphate = 5-(methylsulfanyl)-alpha-D-ribose 1-phosphate + adenine</text>
        <dbReference type="Rhea" id="RHEA:11852"/>
        <dbReference type="ChEBI" id="CHEBI:16708"/>
        <dbReference type="ChEBI" id="CHEBI:17509"/>
        <dbReference type="ChEBI" id="CHEBI:43474"/>
        <dbReference type="ChEBI" id="CHEBI:58533"/>
        <dbReference type="EC" id="2.4.2.28"/>
    </reaction>
    <physiologicalReaction direction="left-to-right" evidence="9">
        <dbReference type="Rhea" id="RHEA:11853"/>
    </physiologicalReaction>
</comment>
<keyword evidence="5" id="KW-0378">Hydrolase</keyword>
<gene>
    <name evidence="11" type="ORF">BON30_23415</name>
</gene>
<accession>A0A1L9B772</accession>
<dbReference type="PANTHER" id="PTHR30616">
    <property type="entry name" value="UNCHARACTERIZED PROTEIN YFIH"/>
    <property type="match status" value="1"/>
</dbReference>
<dbReference type="NCBIfam" id="TIGR00726">
    <property type="entry name" value="peptidoglycan editing factor PgeF"/>
    <property type="match status" value="1"/>
</dbReference>
<evidence type="ECO:0000256" key="3">
    <source>
        <dbReference type="ARBA" id="ARBA00022679"/>
    </source>
</evidence>
<keyword evidence="12" id="KW-1185">Reference proteome</keyword>
<evidence type="ECO:0000313" key="12">
    <source>
        <dbReference type="Proteomes" id="UP000182229"/>
    </source>
</evidence>
<evidence type="ECO:0000313" key="11">
    <source>
        <dbReference type="EMBL" id="OJH38109.1"/>
    </source>
</evidence>
<evidence type="ECO:0000256" key="6">
    <source>
        <dbReference type="ARBA" id="ARBA00022833"/>
    </source>
</evidence>
<comment type="catalytic activity">
    <reaction evidence="8">
        <text>adenosine + phosphate = alpha-D-ribose 1-phosphate + adenine</text>
        <dbReference type="Rhea" id="RHEA:27642"/>
        <dbReference type="ChEBI" id="CHEBI:16335"/>
        <dbReference type="ChEBI" id="CHEBI:16708"/>
        <dbReference type="ChEBI" id="CHEBI:43474"/>
        <dbReference type="ChEBI" id="CHEBI:57720"/>
        <dbReference type="EC" id="2.4.2.1"/>
    </reaction>
    <physiologicalReaction direction="left-to-right" evidence="8">
        <dbReference type="Rhea" id="RHEA:27643"/>
    </physiologicalReaction>
</comment>
<evidence type="ECO:0000256" key="1">
    <source>
        <dbReference type="ARBA" id="ARBA00000553"/>
    </source>
</evidence>
<comment type="catalytic activity">
    <reaction evidence="1">
        <text>inosine + phosphate = alpha-D-ribose 1-phosphate + hypoxanthine</text>
        <dbReference type="Rhea" id="RHEA:27646"/>
        <dbReference type="ChEBI" id="CHEBI:17368"/>
        <dbReference type="ChEBI" id="CHEBI:17596"/>
        <dbReference type="ChEBI" id="CHEBI:43474"/>
        <dbReference type="ChEBI" id="CHEBI:57720"/>
        <dbReference type="EC" id="2.4.2.1"/>
    </reaction>
    <physiologicalReaction direction="left-to-right" evidence="1">
        <dbReference type="Rhea" id="RHEA:27647"/>
    </physiologicalReaction>
</comment>
<evidence type="ECO:0000256" key="4">
    <source>
        <dbReference type="ARBA" id="ARBA00022723"/>
    </source>
</evidence>
<comment type="catalytic activity">
    <reaction evidence="7">
        <text>adenosine + H2O + H(+) = inosine + NH4(+)</text>
        <dbReference type="Rhea" id="RHEA:24408"/>
        <dbReference type="ChEBI" id="CHEBI:15377"/>
        <dbReference type="ChEBI" id="CHEBI:15378"/>
        <dbReference type="ChEBI" id="CHEBI:16335"/>
        <dbReference type="ChEBI" id="CHEBI:17596"/>
        <dbReference type="ChEBI" id="CHEBI:28938"/>
        <dbReference type="EC" id="3.5.4.4"/>
    </reaction>
    <physiologicalReaction direction="left-to-right" evidence="7">
        <dbReference type="Rhea" id="RHEA:24409"/>
    </physiologicalReaction>
</comment>
<dbReference type="InterPro" id="IPR011324">
    <property type="entry name" value="Cytotoxic_necrot_fac-like_cat"/>
</dbReference>
<dbReference type="EMBL" id="MPIN01000006">
    <property type="protein sequence ID" value="OJH38109.1"/>
    <property type="molecule type" value="Genomic_DNA"/>
</dbReference>
<evidence type="ECO:0000256" key="5">
    <source>
        <dbReference type="ARBA" id="ARBA00022801"/>
    </source>
</evidence>
<keyword evidence="4" id="KW-0479">Metal-binding</keyword>
<evidence type="ECO:0000256" key="10">
    <source>
        <dbReference type="RuleBase" id="RU361274"/>
    </source>
</evidence>
<dbReference type="GO" id="GO:0005507">
    <property type="term" value="F:copper ion binding"/>
    <property type="evidence" value="ECO:0007669"/>
    <property type="project" value="TreeGrafter"/>
</dbReference>
<dbReference type="GO" id="GO:0016787">
    <property type="term" value="F:hydrolase activity"/>
    <property type="evidence" value="ECO:0007669"/>
    <property type="project" value="UniProtKB-KW"/>
</dbReference>
<dbReference type="CDD" id="cd16833">
    <property type="entry name" value="YfiH"/>
    <property type="match status" value="1"/>
</dbReference>
<protein>
    <recommendedName>
        <fullName evidence="10">Purine nucleoside phosphorylase</fullName>
    </recommendedName>
</protein>
<keyword evidence="6" id="KW-0862">Zinc</keyword>
<sequence>MSRSFLQSSLLPVPHGFTTREGGVSEEPFASLNLGFAVGDVRERVVENHQRLAAELGVPLATLHTVKQVHGERVVEAGAGEGSEEPRPPEGEADGLWTDRPGHWVGVGTADCVPVLLVDPEGQRVAAVHSGWKGTEARIVARAVEALVARGSRPERLLAAVGPCIQRCCYVVSEELGERFTACFGPQVVVREGSQVRLDLSRAVRETLLGAGLLAERVDVLAPCTACDARRFFSHRRDAGRTGRHLNFVVHRFPAASGPIS</sequence>
<keyword evidence="3" id="KW-0808">Transferase</keyword>
<evidence type="ECO:0000256" key="8">
    <source>
        <dbReference type="ARBA" id="ARBA00048968"/>
    </source>
</evidence>
<dbReference type="PANTHER" id="PTHR30616:SF2">
    <property type="entry name" value="PURINE NUCLEOSIDE PHOSPHORYLASE LACC1"/>
    <property type="match status" value="1"/>
</dbReference>
<dbReference type="InterPro" id="IPR038371">
    <property type="entry name" value="Cu_polyphenol_OxRdtase_sf"/>
</dbReference>
<comment type="similarity">
    <text evidence="2 10">Belongs to the purine nucleoside phosphorylase YfiH/LACC1 family.</text>
</comment>
<evidence type="ECO:0000256" key="7">
    <source>
        <dbReference type="ARBA" id="ARBA00047989"/>
    </source>
</evidence>
<dbReference type="RefSeq" id="WP_071900617.1">
    <property type="nucleotide sequence ID" value="NZ_MPIN01000006.1"/>
</dbReference>
<dbReference type="Pfam" id="PF02578">
    <property type="entry name" value="Cu-oxidase_4"/>
    <property type="match status" value="1"/>
</dbReference>
<organism evidence="11 12">
    <name type="scientific">Cystobacter ferrugineus</name>
    <dbReference type="NCBI Taxonomy" id="83449"/>
    <lineage>
        <taxon>Bacteria</taxon>
        <taxon>Pseudomonadati</taxon>
        <taxon>Myxococcota</taxon>
        <taxon>Myxococcia</taxon>
        <taxon>Myxococcales</taxon>
        <taxon>Cystobacterineae</taxon>
        <taxon>Archangiaceae</taxon>
        <taxon>Cystobacter</taxon>
    </lineage>
</organism>
<comment type="caution">
    <text evidence="11">The sequence shown here is derived from an EMBL/GenBank/DDBJ whole genome shotgun (WGS) entry which is preliminary data.</text>
</comment>
<dbReference type="GO" id="GO:0017061">
    <property type="term" value="F:S-methyl-5-thioadenosine phosphorylase activity"/>
    <property type="evidence" value="ECO:0007669"/>
    <property type="project" value="UniProtKB-EC"/>
</dbReference>
<dbReference type="InterPro" id="IPR003730">
    <property type="entry name" value="Cu_polyphenol_OxRdtase"/>
</dbReference>
<dbReference type="Gene3D" id="3.60.140.10">
    <property type="entry name" value="CNF1/YfiH-like putative cysteine hydrolases"/>
    <property type="match status" value="1"/>
</dbReference>
<dbReference type="OrthoDB" id="4279at2"/>
<proteinExistence type="inferred from homology"/>
<dbReference type="Proteomes" id="UP000182229">
    <property type="component" value="Unassembled WGS sequence"/>
</dbReference>
<dbReference type="SUPFAM" id="SSF64438">
    <property type="entry name" value="CNF1/YfiH-like putative cysteine hydrolases"/>
    <property type="match status" value="1"/>
</dbReference>
<dbReference type="STRING" id="83449.BON30_23415"/>
<name>A0A1L9B772_9BACT</name>
<evidence type="ECO:0000256" key="2">
    <source>
        <dbReference type="ARBA" id="ARBA00007353"/>
    </source>
</evidence>